<organism evidence="1 2">
    <name type="scientific">Candidatus Nitrospira nitrificans</name>
    <dbReference type="NCBI Taxonomy" id="1742973"/>
    <lineage>
        <taxon>Bacteria</taxon>
        <taxon>Pseudomonadati</taxon>
        <taxon>Nitrospirota</taxon>
        <taxon>Nitrospiria</taxon>
        <taxon>Nitrospirales</taxon>
        <taxon>Nitrospiraceae</taxon>
        <taxon>Nitrospira</taxon>
    </lineage>
</organism>
<protein>
    <submittedName>
        <fullName evidence="1">Uncharacterized protein</fullName>
    </submittedName>
</protein>
<sequence>MQGRSHSGILLSKEFPLAELLRRFRCFIAHHRGRDLSNHILRLTASPRR</sequence>
<accession>A0A0S4LGE5</accession>
<evidence type="ECO:0000313" key="1">
    <source>
        <dbReference type="EMBL" id="CUS35019.1"/>
    </source>
</evidence>
<reference evidence="2" key="1">
    <citation type="submission" date="2015-10" db="EMBL/GenBank/DDBJ databases">
        <authorList>
            <person name="Luecker S."/>
            <person name="Luecker S."/>
        </authorList>
    </citation>
    <scope>NUCLEOTIDE SEQUENCE [LARGE SCALE GENOMIC DNA]</scope>
</reference>
<dbReference type="Proteomes" id="UP000198736">
    <property type="component" value="Unassembled WGS sequence"/>
</dbReference>
<proteinExistence type="predicted"/>
<dbReference type="AlphaFoldDB" id="A0A0S4LGE5"/>
<evidence type="ECO:0000313" key="2">
    <source>
        <dbReference type="Proteomes" id="UP000198736"/>
    </source>
</evidence>
<dbReference type="STRING" id="1742973.COMA2_20042"/>
<gene>
    <name evidence="1" type="ORF">COMA2_20042</name>
</gene>
<name>A0A0S4LGE5_9BACT</name>
<dbReference type="EMBL" id="CZPZ01000012">
    <property type="protein sequence ID" value="CUS35019.1"/>
    <property type="molecule type" value="Genomic_DNA"/>
</dbReference>
<keyword evidence="2" id="KW-1185">Reference proteome</keyword>